<comment type="caution">
    <text evidence="1">The sequence shown here is derived from an EMBL/GenBank/DDBJ whole genome shotgun (WGS) entry which is preliminary data.</text>
</comment>
<reference evidence="1 2" key="1">
    <citation type="journal article" date="2016" name="Front. Microbiol.">
        <title>Genomic Resource of Rice Seed Associated Bacteria.</title>
        <authorList>
            <person name="Midha S."/>
            <person name="Bansal K."/>
            <person name="Sharma S."/>
            <person name="Kumar N."/>
            <person name="Patil P.P."/>
            <person name="Chaudhry V."/>
            <person name="Patil P.B."/>
        </authorList>
    </citation>
    <scope>NUCLEOTIDE SEQUENCE [LARGE SCALE GENOMIC DNA]</scope>
    <source>
        <strain evidence="1 2">NS331</strain>
    </source>
</reference>
<dbReference type="InterPro" id="IPR050238">
    <property type="entry name" value="DNA_Rep/Repair_Clamp_Loader"/>
</dbReference>
<accession>A0A147GLU8</accession>
<evidence type="ECO:0000313" key="1">
    <source>
        <dbReference type="EMBL" id="KTT14587.1"/>
    </source>
</evidence>
<dbReference type="PANTHER" id="PTHR11669">
    <property type="entry name" value="REPLICATION FACTOR C / DNA POLYMERASE III GAMMA-TAU SUBUNIT"/>
    <property type="match status" value="1"/>
</dbReference>
<dbReference type="Proteomes" id="UP000072741">
    <property type="component" value="Unassembled WGS sequence"/>
</dbReference>
<dbReference type="InterPro" id="IPR027417">
    <property type="entry name" value="P-loop_NTPase"/>
</dbReference>
<dbReference type="EMBL" id="LDSL01000181">
    <property type="protein sequence ID" value="KTT14587.1"/>
    <property type="molecule type" value="Genomic_DNA"/>
</dbReference>
<proteinExistence type="predicted"/>
<keyword evidence="2" id="KW-1185">Reference proteome</keyword>
<dbReference type="Pfam" id="PF13177">
    <property type="entry name" value="DNA_pol3_delta2"/>
    <property type="match status" value="1"/>
</dbReference>
<dbReference type="PATRIC" id="fig|433924.3.peg.1851"/>
<evidence type="ECO:0000313" key="2">
    <source>
        <dbReference type="Proteomes" id="UP000072741"/>
    </source>
</evidence>
<dbReference type="GO" id="GO:0009360">
    <property type="term" value="C:DNA polymerase III complex"/>
    <property type="evidence" value="ECO:0007669"/>
    <property type="project" value="TreeGrafter"/>
</dbReference>
<name>A0A147GLU8_9BURK</name>
<dbReference type="AlphaFoldDB" id="A0A147GLU8"/>
<dbReference type="SUPFAM" id="SSF52540">
    <property type="entry name" value="P-loop containing nucleoside triphosphate hydrolases"/>
    <property type="match status" value="1"/>
</dbReference>
<gene>
    <name evidence="1" type="ORF">NS331_23215</name>
</gene>
<dbReference type="PANTHER" id="PTHR11669:SF8">
    <property type="entry name" value="DNA POLYMERASE III SUBUNIT DELTA"/>
    <property type="match status" value="1"/>
</dbReference>
<organism evidence="1 2">
    <name type="scientific">Pseudacidovorax intermedius</name>
    <dbReference type="NCBI Taxonomy" id="433924"/>
    <lineage>
        <taxon>Bacteria</taxon>
        <taxon>Pseudomonadati</taxon>
        <taxon>Pseudomonadota</taxon>
        <taxon>Betaproteobacteria</taxon>
        <taxon>Burkholderiales</taxon>
        <taxon>Comamonadaceae</taxon>
        <taxon>Pseudacidovorax</taxon>
    </lineage>
</organism>
<sequence>MAGVNEAPVLSPWLARARDQLLRQRGHALLLQGPSGLGQYDLAIALAAAWLCEQPTPDGACGHCPSCHAIAVRTHADLAVLMPEVAMMELGWPIDEKAQAEIDDKKRKPSREIRVEAMRDAVGFAQRTSGRGRGKVVLVYPAERMNAIAANALLKTLEEPVGDVRFVLATEAAWQLLPTIRSRCQAYTLPWPAEGESEAWLAAQGVPVAEAHALLRAAGGRPSDALRLARGGTSAKAWSLLPQGLRRGDVTALADQAPPAAIDTLQKLCHDLMAVAGGGQPRFFDADALPPPPTAPVLARWSASLLKAARTAEHPFNAGLMIEALVSEAQTALNAAGASAARSPRRA</sequence>
<dbReference type="Gene3D" id="3.40.50.300">
    <property type="entry name" value="P-loop containing nucleotide triphosphate hydrolases"/>
    <property type="match status" value="1"/>
</dbReference>
<protein>
    <submittedName>
        <fullName evidence="1">DNA polymerase</fullName>
    </submittedName>
</protein>
<dbReference type="GO" id="GO:0006261">
    <property type="term" value="P:DNA-templated DNA replication"/>
    <property type="evidence" value="ECO:0007669"/>
    <property type="project" value="TreeGrafter"/>
</dbReference>
<dbReference type="OrthoDB" id="9811073at2"/>